<evidence type="ECO:0000313" key="4">
    <source>
        <dbReference type="Proteomes" id="UP000184130"/>
    </source>
</evidence>
<accession>A0A1M6SZK3</accession>
<reference evidence="3 4" key="1">
    <citation type="submission" date="2016-11" db="EMBL/GenBank/DDBJ databases">
        <authorList>
            <person name="Jaros S."/>
            <person name="Januszkiewicz K."/>
            <person name="Wedrychowicz H."/>
        </authorList>
    </citation>
    <scope>NUCLEOTIDE SEQUENCE [LARGE SCALE GENOMIC DNA]</scope>
    <source>
        <strain evidence="3 4">KHT3</strain>
    </source>
</reference>
<feature type="domain" description="Sialate O-acetylesterase" evidence="2">
    <location>
        <begin position="460"/>
        <end position="513"/>
    </location>
</feature>
<dbReference type="Pfam" id="PF03629">
    <property type="entry name" value="SASA"/>
    <property type="match status" value="2"/>
</dbReference>
<dbReference type="AlphaFoldDB" id="A0A1M6SZK3"/>
<dbReference type="Gene3D" id="3.40.50.1110">
    <property type="entry name" value="SGNH hydrolase"/>
    <property type="match status" value="2"/>
</dbReference>
<proteinExistence type="predicted"/>
<dbReference type="Proteomes" id="UP000184130">
    <property type="component" value="Unassembled WGS sequence"/>
</dbReference>
<protein>
    <submittedName>
        <fullName evidence="3">Sialate O-acetylesterase</fullName>
    </submittedName>
</protein>
<dbReference type="SUPFAM" id="SSF52266">
    <property type="entry name" value="SGNH hydrolase"/>
    <property type="match status" value="1"/>
</dbReference>
<gene>
    <name evidence="3" type="ORF">SAMN05216463_104136</name>
</gene>
<dbReference type="EMBL" id="FRBD01000004">
    <property type="protein sequence ID" value="SHK50090.1"/>
    <property type="molecule type" value="Genomic_DNA"/>
</dbReference>
<dbReference type="Gene3D" id="2.60.40.10">
    <property type="entry name" value="Immunoglobulins"/>
    <property type="match status" value="1"/>
</dbReference>
<dbReference type="InterPro" id="IPR013783">
    <property type="entry name" value="Ig-like_fold"/>
</dbReference>
<dbReference type="PANTHER" id="PTHR22901">
    <property type="entry name" value="SIALATE O-ACETYLESTERASE"/>
    <property type="match status" value="1"/>
</dbReference>
<keyword evidence="1" id="KW-0378">Hydrolase</keyword>
<name>A0A1M6SZK3_XYLRU</name>
<dbReference type="SUPFAM" id="SSF49785">
    <property type="entry name" value="Galactose-binding domain-like"/>
    <property type="match status" value="1"/>
</dbReference>
<dbReference type="InterPro" id="IPR008979">
    <property type="entry name" value="Galactose-bd-like_sf"/>
</dbReference>
<dbReference type="InterPro" id="IPR036514">
    <property type="entry name" value="SGNH_hydro_sf"/>
</dbReference>
<dbReference type="GO" id="GO:0005975">
    <property type="term" value="P:carbohydrate metabolic process"/>
    <property type="evidence" value="ECO:0007669"/>
    <property type="project" value="TreeGrafter"/>
</dbReference>
<sequence length="685" mass="77543">MLFKMCHWARKWVFLTCSTKIFVTFATSKQHFMKKLLFFCATLFCLTTADAKISMPQLFQSGMVMQRGKAIPIWGKADAGEAVTIRFNKKEHTTTADANGKWRIDLPKMKAGGPYKLEVRGKNGEVREISDILIGDVWLLSGQSNIDVHIERVYPQYTTEIDNYENSNIRLFRVQNETSTHGVKDDIRPTSINWKPLNKQNAWPFSAVGYFLGKKMFEKNKVAQGIIVNSWGGTPIEAWISEDSLKADYPMLIKKTQMYQSDDYIRAQMQANGAANRQWDAILNQNDPGYADAACDDSQWTTINQNNWAWRGTGSVWLRQHINIDKEHAGKPARLLLGTLFDQDITYLNGKEIGHTYYQYPPRRYDIPEGMLHEGDNVIAVRFINKYGAVHFIPQKPYMLCFGDDRMSQNPMPKDVIPLDANWKMHVGAEMPQCPGGDVSLQNLPTTLYNAVLYPLAPYAINGVVWYQGESNTGNPAPYADYLKKLLGCWRDRWNDQQMPFVIVQLANYDGRQQTAFPRPITAQPEPVNSGWAQLREAQRTVAKADARAELAVINDLGETVDIHPLRKKEVSERISLCFDRLLYNNKVKLSPEVVSTEVKDNEIILTLDQPIQSGKIETIEVAGTDGKFVNATATAEGNRITILSPLTSPLSPLSIRYAWKDNPLQANIRSLSGLPMSSFEITIK</sequence>
<evidence type="ECO:0000259" key="2">
    <source>
        <dbReference type="Pfam" id="PF03629"/>
    </source>
</evidence>
<dbReference type="OrthoDB" id="9816001at2"/>
<evidence type="ECO:0000256" key="1">
    <source>
        <dbReference type="ARBA" id="ARBA00022801"/>
    </source>
</evidence>
<organism evidence="3 4">
    <name type="scientific">Xylanibacter ruminicola</name>
    <name type="common">Prevotella ruminicola</name>
    <dbReference type="NCBI Taxonomy" id="839"/>
    <lineage>
        <taxon>Bacteria</taxon>
        <taxon>Pseudomonadati</taxon>
        <taxon>Bacteroidota</taxon>
        <taxon>Bacteroidia</taxon>
        <taxon>Bacteroidales</taxon>
        <taxon>Prevotellaceae</taxon>
        <taxon>Xylanibacter</taxon>
    </lineage>
</organism>
<feature type="domain" description="Sialate O-acetylesterase" evidence="2">
    <location>
        <begin position="136"/>
        <end position="267"/>
    </location>
</feature>
<dbReference type="InterPro" id="IPR039329">
    <property type="entry name" value="SIAE"/>
</dbReference>
<evidence type="ECO:0000313" key="3">
    <source>
        <dbReference type="EMBL" id="SHK50090.1"/>
    </source>
</evidence>
<dbReference type="GO" id="GO:0001681">
    <property type="term" value="F:sialate O-acetylesterase activity"/>
    <property type="evidence" value="ECO:0007669"/>
    <property type="project" value="InterPro"/>
</dbReference>
<dbReference type="PANTHER" id="PTHR22901:SF0">
    <property type="entry name" value="SIALATE O-ACETYLESTERASE"/>
    <property type="match status" value="1"/>
</dbReference>
<dbReference type="InterPro" id="IPR005181">
    <property type="entry name" value="SASA"/>
</dbReference>